<evidence type="ECO:0000256" key="4">
    <source>
        <dbReference type="SAM" id="Phobius"/>
    </source>
</evidence>
<evidence type="ECO:0000259" key="5">
    <source>
        <dbReference type="Pfam" id="PF04588"/>
    </source>
</evidence>
<keyword evidence="3 4" id="KW-0472">Membrane</keyword>
<dbReference type="RefSeq" id="WP_188676950.1">
    <property type="nucleotide sequence ID" value="NZ_BMGP01000003.1"/>
</dbReference>
<feature type="domain" description="HIG1" evidence="5">
    <location>
        <begin position="21"/>
        <end position="46"/>
    </location>
</feature>
<evidence type="ECO:0000313" key="6">
    <source>
        <dbReference type="EMBL" id="GGF24358.1"/>
    </source>
</evidence>
<keyword evidence="2 4" id="KW-1133">Transmembrane helix</keyword>
<dbReference type="Proteomes" id="UP000598775">
    <property type="component" value="Unassembled WGS sequence"/>
</dbReference>
<sequence>MSQLLAVRMAEHPELALTGLNPLIPIGFGVVVLILGLGAYWLSRRRPRSHYRRNKPPDE</sequence>
<gene>
    <name evidence="6" type="ORF">GCM10011399_17360</name>
</gene>
<evidence type="ECO:0000256" key="1">
    <source>
        <dbReference type="ARBA" id="ARBA00022692"/>
    </source>
</evidence>
<evidence type="ECO:0000313" key="7">
    <source>
        <dbReference type="Proteomes" id="UP000598775"/>
    </source>
</evidence>
<comment type="caution">
    <text evidence="6">The sequence shown here is derived from an EMBL/GenBank/DDBJ whole genome shotgun (WGS) entry which is preliminary data.</text>
</comment>
<dbReference type="AlphaFoldDB" id="A0A917B5S8"/>
<proteinExistence type="predicted"/>
<feature type="transmembrane region" description="Helical" evidence="4">
    <location>
        <begin position="23"/>
        <end position="43"/>
    </location>
</feature>
<dbReference type="Pfam" id="PF04588">
    <property type="entry name" value="HIG_1_N"/>
    <property type="match status" value="1"/>
</dbReference>
<name>A0A917B5S8_9MICO</name>
<dbReference type="EMBL" id="BMGP01000003">
    <property type="protein sequence ID" value="GGF24358.1"/>
    <property type="molecule type" value="Genomic_DNA"/>
</dbReference>
<reference evidence="6 7" key="1">
    <citation type="journal article" date="2014" name="Int. J. Syst. Evol. Microbiol.">
        <title>Complete genome sequence of Corynebacterium casei LMG S-19264T (=DSM 44701T), isolated from a smear-ripened cheese.</title>
        <authorList>
            <consortium name="US DOE Joint Genome Institute (JGI-PGF)"/>
            <person name="Walter F."/>
            <person name="Albersmeier A."/>
            <person name="Kalinowski J."/>
            <person name="Ruckert C."/>
        </authorList>
    </citation>
    <scope>NUCLEOTIDE SEQUENCE [LARGE SCALE GENOMIC DNA]</scope>
    <source>
        <strain evidence="6 7">CGMCC 1.12976</strain>
    </source>
</reference>
<evidence type="ECO:0000256" key="2">
    <source>
        <dbReference type="ARBA" id="ARBA00022989"/>
    </source>
</evidence>
<keyword evidence="7" id="KW-1185">Reference proteome</keyword>
<protein>
    <recommendedName>
        <fullName evidence="5">HIG1 domain-containing protein</fullName>
    </recommendedName>
</protein>
<dbReference type="InterPro" id="IPR007667">
    <property type="entry name" value="Hypoxia_induced_domain"/>
</dbReference>
<accession>A0A917B5S8</accession>
<evidence type="ECO:0000256" key="3">
    <source>
        <dbReference type="ARBA" id="ARBA00023136"/>
    </source>
</evidence>
<organism evidence="6 7">
    <name type="scientific">Subtercola lobariae</name>
    <dbReference type="NCBI Taxonomy" id="1588641"/>
    <lineage>
        <taxon>Bacteria</taxon>
        <taxon>Bacillati</taxon>
        <taxon>Actinomycetota</taxon>
        <taxon>Actinomycetes</taxon>
        <taxon>Micrococcales</taxon>
        <taxon>Microbacteriaceae</taxon>
        <taxon>Subtercola</taxon>
    </lineage>
</organism>
<keyword evidence="1 4" id="KW-0812">Transmembrane</keyword>